<dbReference type="PANTHER" id="PTHR30383">
    <property type="entry name" value="THIOESTERASE 1/PROTEASE 1/LYSOPHOSPHOLIPASE L1"/>
    <property type="match status" value="1"/>
</dbReference>
<accession>A0A1M6EXX6</accession>
<reference evidence="3 4" key="1">
    <citation type="submission" date="2016-11" db="EMBL/GenBank/DDBJ databases">
        <authorList>
            <person name="Jaros S."/>
            <person name="Januszkiewicz K."/>
            <person name="Wedrychowicz H."/>
        </authorList>
    </citation>
    <scope>NUCLEOTIDE SEQUENCE [LARGE SCALE GENOMIC DNA]</scope>
    <source>
        <strain evidence="3 4">DSM 14916</strain>
    </source>
</reference>
<dbReference type="Pfam" id="PF13472">
    <property type="entry name" value="Lipase_GDSL_2"/>
    <property type="match status" value="1"/>
</dbReference>
<dbReference type="InterPro" id="IPR051532">
    <property type="entry name" value="Ester_Hydrolysis_Enzymes"/>
</dbReference>
<dbReference type="PANTHER" id="PTHR30383:SF5">
    <property type="entry name" value="SGNH HYDROLASE-TYPE ESTERASE DOMAIN-CONTAINING PROTEIN"/>
    <property type="match status" value="1"/>
</dbReference>
<gene>
    <name evidence="3" type="ORF">SAMN02745194_01323</name>
</gene>
<evidence type="ECO:0000313" key="4">
    <source>
        <dbReference type="Proteomes" id="UP000184387"/>
    </source>
</evidence>
<dbReference type="SUPFAM" id="SSF52266">
    <property type="entry name" value="SGNH hydrolase"/>
    <property type="match status" value="1"/>
</dbReference>
<dbReference type="AlphaFoldDB" id="A0A1M6EXX6"/>
<feature type="domain" description="SGNH hydrolase-type esterase" evidence="2">
    <location>
        <begin position="77"/>
        <end position="240"/>
    </location>
</feature>
<organism evidence="3 4">
    <name type="scientific">Muricoccus roseus</name>
    <dbReference type="NCBI Taxonomy" id="198092"/>
    <lineage>
        <taxon>Bacteria</taxon>
        <taxon>Pseudomonadati</taxon>
        <taxon>Pseudomonadota</taxon>
        <taxon>Alphaproteobacteria</taxon>
        <taxon>Acetobacterales</taxon>
        <taxon>Roseomonadaceae</taxon>
        <taxon>Muricoccus</taxon>
    </lineage>
</organism>
<name>A0A1M6EXX6_9PROT</name>
<dbReference type="InterPro" id="IPR036514">
    <property type="entry name" value="SGNH_hydro_sf"/>
</dbReference>
<sequence>MSRLACGLAAALGLLALAAAPGPAAAQGATGCAALPARIPMPREARPEYLEEPNWRARVADVSRLVAADAGRAQIVFLGDSITQGWFPQVWEQFYGHRAALNLGVAGDFTQGLLWRIQPGGQWPANLRPKLAVLLIGTNNAGFAQQPEDTALGIAEIIRVIRQKSPSTKVLLVGLLPRGADASDPLRRMNQRVNELIARCADNQSVFFTDPGSMLVDGQGRLSDQVAFDRLHLSYVGYAILAAGLEPSIRYLLAR</sequence>
<protein>
    <submittedName>
        <fullName evidence="3">Lysophospholipase L1</fullName>
    </submittedName>
</protein>
<evidence type="ECO:0000259" key="2">
    <source>
        <dbReference type="Pfam" id="PF13472"/>
    </source>
</evidence>
<proteinExistence type="predicted"/>
<dbReference type="EMBL" id="FQZF01000006">
    <property type="protein sequence ID" value="SHI90288.1"/>
    <property type="molecule type" value="Genomic_DNA"/>
</dbReference>
<dbReference type="Gene3D" id="3.40.50.1110">
    <property type="entry name" value="SGNH hydrolase"/>
    <property type="match status" value="1"/>
</dbReference>
<dbReference type="PROSITE" id="PS51257">
    <property type="entry name" value="PROKAR_LIPOPROTEIN"/>
    <property type="match status" value="1"/>
</dbReference>
<feature type="signal peptide" evidence="1">
    <location>
        <begin position="1"/>
        <end position="26"/>
    </location>
</feature>
<dbReference type="STRING" id="198092.SAMN02745194_01323"/>
<evidence type="ECO:0000256" key="1">
    <source>
        <dbReference type="SAM" id="SignalP"/>
    </source>
</evidence>
<feature type="chain" id="PRO_5009917233" evidence="1">
    <location>
        <begin position="27"/>
        <end position="255"/>
    </location>
</feature>
<dbReference type="InterPro" id="IPR013830">
    <property type="entry name" value="SGNH_hydro"/>
</dbReference>
<keyword evidence="4" id="KW-1185">Reference proteome</keyword>
<keyword evidence="1" id="KW-0732">Signal</keyword>
<evidence type="ECO:0000313" key="3">
    <source>
        <dbReference type="EMBL" id="SHI90288.1"/>
    </source>
</evidence>
<dbReference type="Proteomes" id="UP000184387">
    <property type="component" value="Unassembled WGS sequence"/>
</dbReference>
<dbReference type="GO" id="GO:0004622">
    <property type="term" value="F:phosphatidylcholine lysophospholipase activity"/>
    <property type="evidence" value="ECO:0007669"/>
    <property type="project" value="TreeGrafter"/>
</dbReference>
<dbReference type="RefSeq" id="WP_245818210.1">
    <property type="nucleotide sequence ID" value="NZ_FQZF01000006.1"/>
</dbReference>